<gene>
    <name evidence="1" type="ORF">COT61_02250</name>
</gene>
<comment type="caution">
    <text evidence="1">The sequence shown here is derived from an EMBL/GenBank/DDBJ whole genome shotgun (WGS) entry which is preliminary data.</text>
</comment>
<dbReference type="AlphaFoldDB" id="A0A2H0WVQ4"/>
<dbReference type="EMBL" id="PEZF01000075">
    <property type="protein sequence ID" value="PIS16754.1"/>
    <property type="molecule type" value="Genomic_DNA"/>
</dbReference>
<protein>
    <submittedName>
        <fullName evidence="1">Uncharacterized protein</fullName>
    </submittedName>
</protein>
<sequence>METQNNFITKKYLDKKLEEQAQILVAAVDNVLIKRLGAAKDELRRDINNVQILIDSYVKAQEDFKQEFVIMKEEVKRIKDVLREKLGVEIRAI</sequence>
<organism evidence="1 2">
    <name type="scientific">Candidatus Portnoybacteria bacterium CG09_land_8_20_14_0_10_44_13</name>
    <dbReference type="NCBI Taxonomy" id="1974811"/>
    <lineage>
        <taxon>Bacteria</taxon>
        <taxon>Candidatus Portnoyibacteriota</taxon>
    </lineage>
</organism>
<evidence type="ECO:0000313" key="2">
    <source>
        <dbReference type="Proteomes" id="UP000229080"/>
    </source>
</evidence>
<evidence type="ECO:0000313" key="1">
    <source>
        <dbReference type="EMBL" id="PIS16754.1"/>
    </source>
</evidence>
<reference evidence="2" key="1">
    <citation type="submission" date="2017-09" db="EMBL/GenBank/DDBJ databases">
        <title>Depth-based differentiation of microbial function through sediment-hosted aquifers and enrichment of novel symbionts in the deep terrestrial subsurface.</title>
        <authorList>
            <person name="Probst A.J."/>
            <person name="Ladd B."/>
            <person name="Jarett J.K."/>
            <person name="Geller-Mcgrath D.E."/>
            <person name="Sieber C.M.K."/>
            <person name="Emerson J.B."/>
            <person name="Anantharaman K."/>
            <person name="Thomas B.C."/>
            <person name="Malmstrom R."/>
            <person name="Stieglmeier M."/>
            <person name="Klingl A."/>
            <person name="Woyke T."/>
            <person name="Ryan C.M."/>
            <person name="Banfield J.F."/>
        </authorList>
    </citation>
    <scope>NUCLEOTIDE SEQUENCE [LARGE SCALE GENOMIC DNA]</scope>
</reference>
<name>A0A2H0WVQ4_9BACT</name>
<dbReference type="Proteomes" id="UP000229080">
    <property type="component" value="Unassembled WGS sequence"/>
</dbReference>
<accession>A0A2H0WVQ4</accession>
<proteinExistence type="predicted"/>